<dbReference type="InterPro" id="IPR017978">
    <property type="entry name" value="GPCR_3_C"/>
</dbReference>
<reference evidence="8" key="1">
    <citation type="submission" date="2023-05" db="EMBL/GenBank/DDBJ databases">
        <authorList>
            <person name="Stuckert A."/>
        </authorList>
    </citation>
    <scope>NUCLEOTIDE SEQUENCE</scope>
</reference>
<dbReference type="EMBL" id="CATNWA010019321">
    <property type="protein sequence ID" value="CAI9612516.1"/>
    <property type="molecule type" value="Genomic_DNA"/>
</dbReference>
<comment type="similarity">
    <text evidence="2">Belongs to the G-protein coupled receptor 3 family.</text>
</comment>
<comment type="caution">
    <text evidence="8">The sequence shown here is derived from an EMBL/GenBank/DDBJ whole genome shotgun (WGS) entry which is preliminary data.</text>
</comment>
<evidence type="ECO:0000256" key="6">
    <source>
        <dbReference type="SAM" id="Phobius"/>
    </source>
</evidence>
<dbReference type="PANTHER" id="PTHR14511">
    <property type="entry name" value="G PROTEIN COUPLED RECEPTOR, CLASS C, GROUP 5"/>
    <property type="match status" value="1"/>
</dbReference>
<feature type="transmembrane region" description="Helical" evidence="6">
    <location>
        <begin position="169"/>
        <end position="191"/>
    </location>
</feature>
<keyword evidence="9" id="KW-1185">Reference proteome</keyword>
<evidence type="ECO:0000256" key="3">
    <source>
        <dbReference type="ARBA" id="ARBA00022692"/>
    </source>
</evidence>
<feature type="domain" description="G-protein coupled receptors family 3 profile" evidence="7">
    <location>
        <begin position="58"/>
        <end position="115"/>
    </location>
</feature>
<evidence type="ECO:0000256" key="2">
    <source>
        <dbReference type="ARBA" id="ARBA00007242"/>
    </source>
</evidence>
<keyword evidence="5 6" id="KW-0472">Membrane</keyword>
<dbReference type="Proteomes" id="UP001162483">
    <property type="component" value="Unassembled WGS sequence"/>
</dbReference>
<name>A0ABN9GVA7_9NEOB</name>
<dbReference type="PROSITE" id="PS50259">
    <property type="entry name" value="G_PROTEIN_RECEP_F3_4"/>
    <property type="match status" value="1"/>
</dbReference>
<feature type="transmembrane region" description="Helical" evidence="6">
    <location>
        <begin position="203"/>
        <end position="222"/>
    </location>
</feature>
<protein>
    <recommendedName>
        <fullName evidence="7">G-protein coupled receptors family 3 profile domain-containing protein</fullName>
    </recommendedName>
</protein>
<dbReference type="Pfam" id="PF00003">
    <property type="entry name" value="7tm_3"/>
    <property type="match status" value="1"/>
</dbReference>
<feature type="transmembrane region" description="Helical" evidence="6">
    <location>
        <begin position="89"/>
        <end position="111"/>
    </location>
</feature>
<proteinExistence type="inferred from homology"/>
<comment type="subcellular location">
    <subcellularLocation>
        <location evidence="1">Membrane</location>
        <topology evidence="1">Multi-pass membrane protein</topology>
    </subcellularLocation>
</comment>
<evidence type="ECO:0000256" key="4">
    <source>
        <dbReference type="ARBA" id="ARBA00022989"/>
    </source>
</evidence>
<keyword evidence="3 6" id="KW-0812">Transmembrane</keyword>
<feature type="transmembrane region" description="Helical" evidence="6">
    <location>
        <begin position="123"/>
        <end position="149"/>
    </location>
</feature>
<evidence type="ECO:0000313" key="9">
    <source>
        <dbReference type="Proteomes" id="UP001162483"/>
    </source>
</evidence>
<feature type="transmembrane region" description="Helical" evidence="6">
    <location>
        <begin position="242"/>
        <end position="258"/>
    </location>
</feature>
<keyword evidence="4 6" id="KW-1133">Transmembrane helix</keyword>
<dbReference type="InterPro" id="IPR051753">
    <property type="entry name" value="RA-inducible_GPCR3"/>
</dbReference>
<dbReference type="PANTHER" id="PTHR14511:SF7">
    <property type="entry name" value="RETINOIC ACID-INDUCED PROTEIN 3"/>
    <property type="match status" value="1"/>
</dbReference>
<feature type="transmembrane region" description="Helical" evidence="6">
    <location>
        <begin position="54"/>
        <end position="77"/>
    </location>
</feature>
<gene>
    <name evidence="8" type="ORF">SPARVUS_LOCUS14725477</name>
</gene>
<sequence length="310" mass="35198">MSCNDDDYRFLCSAEDAWGIVLETLAAAGVVFTSALLLALLIMVPRICVNAKRAIVPIQFIFLLGTLGIFGLTFAFIIKLNRETCLTRFFLFGVLFAVCFSCLLIHAIKLVRIVRGGLGMSWWLMLVTITALSLVQIIIAILYVALYLARNMSECDFSKADKNARDLDFVLILIYVLLLMAITFLVSMISICGSCKYWKRHCVHIYVTIFFSIGIWVTWIVMLLRGNKSLDKSNQWDDPVRAIALVANGWVFLIFYMVPELCLMTRHQPGCDQGKNQSQPHLLRQIVGADNQVFTQEDSSQGRFYYVKWT</sequence>
<evidence type="ECO:0000259" key="7">
    <source>
        <dbReference type="PROSITE" id="PS50259"/>
    </source>
</evidence>
<organism evidence="8 9">
    <name type="scientific">Staurois parvus</name>
    <dbReference type="NCBI Taxonomy" id="386267"/>
    <lineage>
        <taxon>Eukaryota</taxon>
        <taxon>Metazoa</taxon>
        <taxon>Chordata</taxon>
        <taxon>Craniata</taxon>
        <taxon>Vertebrata</taxon>
        <taxon>Euteleostomi</taxon>
        <taxon>Amphibia</taxon>
        <taxon>Batrachia</taxon>
        <taxon>Anura</taxon>
        <taxon>Neobatrachia</taxon>
        <taxon>Ranoidea</taxon>
        <taxon>Ranidae</taxon>
        <taxon>Staurois</taxon>
    </lineage>
</organism>
<feature type="transmembrane region" description="Helical" evidence="6">
    <location>
        <begin position="20"/>
        <end position="42"/>
    </location>
</feature>
<evidence type="ECO:0000256" key="1">
    <source>
        <dbReference type="ARBA" id="ARBA00004141"/>
    </source>
</evidence>
<evidence type="ECO:0000256" key="5">
    <source>
        <dbReference type="ARBA" id="ARBA00023136"/>
    </source>
</evidence>
<evidence type="ECO:0000313" key="8">
    <source>
        <dbReference type="EMBL" id="CAI9612516.1"/>
    </source>
</evidence>
<accession>A0ABN9GVA7</accession>